<evidence type="ECO:0008006" key="3">
    <source>
        <dbReference type="Google" id="ProtNLM"/>
    </source>
</evidence>
<organism evidence="1 2">
    <name type="scientific">Ohessyouella blattaphilus</name>
    <dbReference type="NCBI Taxonomy" id="2949333"/>
    <lineage>
        <taxon>Bacteria</taxon>
        <taxon>Bacillati</taxon>
        <taxon>Bacillota</taxon>
        <taxon>Clostridia</taxon>
        <taxon>Lachnospirales</taxon>
        <taxon>Lachnospiraceae</taxon>
        <taxon>Ohessyouella</taxon>
    </lineage>
</organism>
<dbReference type="InterPro" id="IPR012338">
    <property type="entry name" value="Beta-lactam/transpept-like"/>
</dbReference>
<keyword evidence="2" id="KW-1185">Reference proteome</keyword>
<reference evidence="1 2" key="1">
    <citation type="journal article" date="2022" name="Genome Biol. Evol.">
        <title>Host diet, physiology and behaviors set the stage for Lachnospiraceae cladogenesis.</title>
        <authorList>
            <person name="Vera-Ponce De Leon A."/>
            <person name="Schneider M."/>
            <person name="Jahnes B.C."/>
            <person name="Sadowski V."/>
            <person name="Camuy-Velez L.A."/>
            <person name="Duan J."/>
            <person name="Sabree Z.L."/>
        </authorList>
    </citation>
    <scope>NUCLEOTIDE SEQUENCE [LARGE SCALE GENOMIC DNA]</scope>
    <source>
        <strain evidence="1 2">PAL227</strain>
    </source>
</reference>
<gene>
    <name evidence="1" type="ORF">NK118_10845</name>
</gene>
<dbReference type="Proteomes" id="UP001523565">
    <property type="component" value="Unassembled WGS sequence"/>
</dbReference>
<evidence type="ECO:0000313" key="1">
    <source>
        <dbReference type="EMBL" id="MCP1110750.1"/>
    </source>
</evidence>
<accession>A0ABT1EJ85</accession>
<protein>
    <recommendedName>
        <fullName evidence="3">Beta-lactamase-related domain-containing protein</fullName>
    </recommendedName>
</protein>
<dbReference type="RefSeq" id="WP_262069631.1">
    <property type="nucleotide sequence ID" value="NZ_JAMXOC010000017.1"/>
</dbReference>
<dbReference type="SUPFAM" id="SSF56601">
    <property type="entry name" value="beta-lactamase/transpeptidase-like"/>
    <property type="match status" value="1"/>
</dbReference>
<name>A0ABT1EJ85_9FIRM</name>
<evidence type="ECO:0000313" key="2">
    <source>
        <dbReference type="Proteomes" id="UP001523565"/>
    </source>
</evidence>
<proteinExistence type="predicted"/>
<sequence>MTAPVLVESDKFRNMMYGYLWWIVNEKKKIYAAIGNSGNVIYVDSTNSIVVAVTSYFKPTVFDRVDFIEAVIKSYILEKHTCMDG</sequence>
<dbReference type="EMBL" id="JAMZFV010000017">
    <property type="protein sequence ID" value="MCP1110750.1"/>
    <property type="molecule type" value="Genomic_DNA"/>
</dbReference>
<dbReference type="Gene3D" id="3.40.710.10">
    <property type="entry name" value="DD-peptidase/beta-lactamase superfamily"/>
    <property type="match status" value="1"/>
</dbReference>
<comment type="caution">
    <text evidence="1">The sequence shown here is derived from an EMBL/GenBank/DDBJ whole genome shotgun (WGS) entry which is preliminary data.</text>
</comment>